<dbReference type="EMBL" id="JAUTXU010000022">
    <property type="protein sequence ID" value="KAK3720359.1"/>
    <property type="molecule type" value="Genomic_DNA"/>
</dbReference>
<gene>
    <name evidence="1" type="ORF">LTR37_003770</name>
</gene>
<proteinExistence type="predicted"/>
<evidence type="ECO:0000313" key="2">
    <source>
        <dbReference type="Proteomes" id="UP001281147"/>
    </source>
</evidence>
<protein>
    <submittedName>
        <fullName evidence="1">Uncharacterized protein</fullName>
    </submittedName>
</protein>
<evidence type="ECO:0000313" key="1">
    <source>
        <dbReference type="EMBL" id="KAK3720359.1"/>
    </source>
</evidence>
<comment type="caution">
    <text evidence="1">The sequence shown here is derived from an EMBL/GenBank/DDBJ whole genome shotgun (WGS) entry which is preliminary data.</text>
</comment>
<dbReference type="Proteomes" id="UP001281147">
    <property type="component" value="Unassembled WGS sequence"/>
</dbReference>
<sequence length="280" mass="30231">MFLAESAAPTAMHMALATQRQGCPEASSDSAYSIAFNTSQPFGSACSEQPRLQRQYAAYTQYAGVSNHGFIELLDRLNWPRLGSACVVDANAQSTELATALAKMHPSLRFVVQMDVPASNTDPVVSAERLDDIGGRLKVQSRAPGAVQPVKGAAVYILRLAQSSSLREQVIIELNAHLHVLRANASSTLILGLPFLPEPGSVNADVEATARLWDLSRVQLTNECNMEMPDLVDLINSVQDSKGRLVVVNKLCSLRSSAMAVGVKYEACVDGFYSVESFLM</sequence>
<organism evidence="1 2">
    <name type="scientific">Vermiconidia calcicola</name>
    <dbReference type="NCBI Taxonomy" id="1690605"/>
    <lineage>
        <taxon>Eukaryota</taxon>
        <taxon>Fungi</taxon>
        <taxon>Dikarya</taxon>
        <taxon>Ascomycota</taxon>
        <taxon>Pezizomycotina</taxon>
        <taxon>Dothideomycetes</taxon>
        <taxon>Dothideomycetidae</taxon>
        <taxon>Mycosphaerellales</taxon>
        <taxon>Extremaceae</taxon>
        <taxon>Vermiconidia</taxon>
    </lineage>
</organism>
<keyword evidence="2" id="KW-1185">Reference proteome</keyword>
<reference evidence="1" key="1">
    <citation type="submission" date="2023-07" db="EMBL/GenBank/DDBJ databases">
        <title>Black Yeasts Isolated from many extreme environments.</title>
        <authorList>
            <person name="Coleine C."/>
            <person name="Stajich J.E."/>
            <person name="Selbmann L."/>
        </authorList>
    </citation>
    <scope>NUCLEOTIDE SEQUENCE</scope>
    <source>
        <strain evidence="1">CCFEE 5714</strain>
    </source>
</reference>
<accession>A0ACC3NPR0</accession>
<name>A0ACC3NPR0_9PEZI</name>